<keyword evidence="3" id="KW-0808">Transferase</keyword>
<dbReference type="Pfam" id="PF02353">
    <property type="entry name" value="CMAS"/>
    <property type="match status" value="1"/>
</dbReference>
<dbReference type="InterPro" id="IPR050723">
    <property type="entry name" value="CFA/CMAS"/>
</dbReference>
<organism evidence="8 9">
    <name type="scientific">Parasporobacterium paucivorans DSM 15970</name>
    <dbReference type="NCBI Taxonomy" id="1122934"/>
    <lineage>
        <taxon>Bacteria</taxon>
        <taxon>Bacillati</taxon>
        <taxon>Bacillota</taxon>
        <taxon>Clostridia</taxon>
        <taxon>Lachnospirales</taxon>
        <taxon>Lachnospiraceae</taxon>
        <taxon>Parasporobacterium</taxon>
    </lineage>
</organism>
<keyword evidence="9" id="KW-1185">Reference proteome</keyword>
<evidence type="ECO:0000256" key="2">
    <source>
        <dbReference type="ARBA" id="ARBA00022603"/>
    </source>
</evidence>
<dbReference type="GO" id="GO:0008168">
    <property type="term" value="F:methyltransferase activity"/>
    <property type="evidence" value="ECO:0007669"/>
    <property type="project" value="UniProtKB-KW"/>
</dbReference>
<accession>A0A1M6JJ05</accession>
<dbReference type="InterPro" id="IPR057206">
    <property type="entry name" value="DUF7884"/>
</dbReference>
<evidence type="ECO:0000256" key="5">
    <source>
        <dbReference type="ARBA" id="ARBA00023098"/>
    </source>
</evidence>
<keyword evidence="2" id="KW-0489">Methyltransferase</keyword>
<evidence type="ECO:0000256" key="6">
    <source>
        <dbReference type="PIRSR" id="PIRSR003085-1"/>
    </source>
</evidence>
<feature type="active site" evidence="6">
    <location>
        <position position="372"/>
    </location>
</feature>
<evidence type="ECO:0000313" key="9">
    <source>
        <dbReference type="Proteomes" id="UP000184342"/>
    </source>
</evidence>
<gene>
    <name evidence="8" type="ORF">SAMN02745691_02012</name>
</gene>
<dbReference type="InterPro" id="IPR003333">
    <property type="entry name" value="CMAS"/>
</dbReference>
<dbReference type="EMBL" id="FQYT01000022">
    <property type="protein sequence ID" value="SHJ46666.1"/>
    <property type="molecule type" value="Genomic_DNA"/>
</dbReference>
<evidence type="ECO:0000256" key="3">
    <source>
        <dbReference type="ARBA" id="ARBA00022679"/>
    </source>
</evidence>
<dbReference type="Pfam" id="PF25371">
    <property type="entry name" value="DUF7884"/>
    <property type="match status" value="1"/>
</dbReference>
<dbReference type="STRING" id="1122934.SAMN02745691_02012"/>
<keyword evidence="5" id="KW-0443">Lipid metabolism</keyword>
<dbReference type="GO" id="GO:0008610">
    <property type="term" value="P:lipid biosynthetic process"/>
    <property type="evidence" value="ECO:0007669"/>
    <property type="project" value="InterPro"/>
</dbReference>
<reference evidence="8 9" key="1">
    <citation type="submission" date="2016-11" db="EMBL/GenBank/DDBJ databases">
        <authorList>
            <person name="Jaros S."/>
            <person name="Januszkiewicz K."/>
            <person name="Wedrychowicz H."/>
        </authorList>
    </citation>
    <scope>NUCLEOTIDE SEQUENCE [LARGE SCALE GENOMIC DNA]</scope>
    <source>
        <strain evidence="8 9">DSM 15970</strain>
    </source>
</reference>
<dbReference type="AlphaFoldDB" id="A0A1M6JJ05"/>
<name>A0A1M6JJ05_9FIRM</name>
<dbReference type="Proteomes" id="UP000184342">
    <property type="component" value="Unassembled WGS sequence"/>
</dbReference>
<dbReference type="CDD" id="cd02440">
    <property type="entry name" value="AdoMet_MTases"/>
    <property type="match status" value="1"/>
</dbReference>
<dbReference type="PIRSF" id="PIRSF003085">
    <property type="entry name" value="CMAS"/>
    <property type="match status" value="1"/>
</dbReference>
<dbReference type="PANTHER" id="PTHR43667:SF1">
    <property type="entry name" value="CYCLOPROPANE-FATTY-ACYL-PHOSPHOLIPID SYNTHASE"/>
    <property type="match status" value="1"/>
</dbReference>
<dbReference type="Gene3D" id="3.40.50.150">
    <property type="entry name" value="Vaccinia Virus protein VP39"/>
    <property type="match status" value="1"/>
</dbReference>
<comment type="similarity">
    <text evidence="1">Belongs to the CFA/CMAS family.</text>
</comment>
<dbReference type="PANTHER" id="PTHR43667">
    <property type="entry name" value="CYCLOPROPANE-FATTY-ACYL-PHOSPHOLIPID SYNTHASE"/>
    <property type="match status" value="1"/>
</dbReference>
<proteinExistence type="inferred from homology"/>
<keyword evidence="4" id="KW-0949">S-adenosyl-L-methionine</keyword>
<evidence type="ECO:0000256" key="1">
    <source>
        <dbReference type="ARBA" id="ARBA00010815"/>
    </source>
</evidence>
<dbReference type="SUPFAM" id="SSF53335">
    <property type="entry name" value="S-adenosyl-L-methionine-dependent methyltransferases"/>
    <property type="match status" value="1"/>
</dbReference>
<evidence type="ECO:0000256" key="4">
    <source>
        <dbReference type="ARBA" id="ARBA00022691"/>
    </source>
</evidence>
<sequence>MVAVFINRGTIMKKQILHTFFNDMKNSTFAVEYWDGEVRNYGKGESSDLKIIFKKPLPLTFEIADPMLSIGEAYMDDVIDFQGNFDEVMKMAMKNKDLVKGESNILKVTSKLIKKSNIKKVQKENIHQHYDLGNDFFSLWLDDTMSYSCGYFKESTDTLKDAQINKIDHILKKLQLKPGETLLDIGSGWGWLIIRAAQMYGVKATGITISEEQYKGTLERIKSLGLEDQVEVKLLDYLDLDGRVAKYDKIVSVGMFEHVGRDNLHQYMEKVQELLEPKGLSLLHSIMGTHEDDVNSWIAKYIFPGGYVPSLRETTGLLPEYDFHLIHAETLRMHYAMTLDRWYENYRQHWGVVEEKYGRRFARMWELYLKGCASNFRVSGLDIYQLLFSKGLNNDLPLTLHRI</sequence>
<evidence type="ECO:0000313" key="8">
    <source>
        <dbReference type="EMBL" id="SHJ46666.1"/>
    </source>
</evidence>
<feature type="domain" description="DUF7884" evidence="7">
    <location>
        <begin position="17"/>
        <end position="99"/>
    </location>
</feature>
<dbReference type="GO" id="GO:0032259">
    <property type="term" value="P:methylation"/>
    <property type="evidence" value="ECO:0007669"/>
    <property type="project" value="UniProtKB-KW"/>
</dbReference>
<evidence type="ECO:0000259" key="7">
    <source>
        <dbReference type="Pfam" id="PF25371"/>
    </source>
</evidence>
<dbReference type="InterPro" id="IPR029063">
    <property type="entry name" value="SAM-dependent_MTases_sf"/>
</dbReference>
<protein>
    <submittedName>
        <fullName evidence="8">Cyclopropane-fatty-acyl-phospholipid synthase</fullName>
    </submittedName>
</protein>